<evidence type="ECO:0000256" key="2">
    <source>
        <dbReference type="ARBA" id="ARBA00005466"/>
    </source>
</evidence>
<evidence type="ECO:0000313" key="8">
    <source>
        <dbReference type="EMBL" id="EFE75616.2"/>
    </source>
</evidence>
<dbReference type="PROSITE" id="PS00862">
    <property type="entry name" value="OX2_COVAL_FAD"/>
    <property type="match status" value="1"/>
</dbReference>
<dbReference type="Proteomes" id="UP000003986">
    <property type="component" value="Unassembled WGS sequence"/>
</dbReference>
<dbReference type="Pfam" id="PF01565">
    <property type="entry name" value="FAD_binding_4"/>
    <property type="match status" value="1"/>
</dbReference>
<dbReference type="AlphaFoldDB" id="D6APC0"/>
<sequence>MDGHAAGEPAPRSLRRRGRGQPRMNAFTGAFWRSGDPGFADAATARVFNRRLPSRRPAAVLRAADVADVAEGVRLAAAEGWRVAVRSGGHSWAAWSLREDTLLIDLALFTGMSYDPTDATVTVGPAVRGGLDLDPYLAGHGRFFPVGHSPSVGMGGFLLQGGIGWNCRGWGWAAESLVSMEVVTAAGEVVRCSETENADLFWAARGSGPGFFGVVTAFRLRTRPRFRELTRSAYVFPSELAAEVLSWYHVARHDLPASVELAAVGCTPPGSDAPVLTVDAVSFDGGPASLAALDSCPVVARASARTVAEPVDFAELQAEQLRGNPENHRYAADNAFLSGSASELVPALVPAFTELPTPRTFTVLGDFTPLVARRPPDMAVSLQTDLYFAAYAIGTTPADDVLSRAWLDRTMSRLEPHSAGCYLGDSDLAVRADRIMSDAAWSTFRRIRAARDPEGRFPGYLGDPAQ</sequence>
<dbReference type="PANTHER" id="PTHR42973:SF39">
    <property type="entry name" value="FAD-BINDING PCMH-TYPE DOMAIN-CONTAINING PROTEIN"/>
    <property type="match status" value="1"/>
</dbReference>
<keyword evidence="4" id="KW-0274">FAD</keyword>
<dbReference type="GO" id="GO:0016491">
    <property type="term" value="F:oxidoreductase activity"/>
    <property type="evidence" value="ECO:0007669"/>
    <property type="project" value="UniProtKB-KW"/>
</dbReference>
<evidence type="ECO:0000259" key="7">
    <source>
        <dbReference type="PROSITE" id="PS51387"/>
    </source>
</evidence>
<dbReference type="EMBL" id="DS999644">
    <property type="protein sequence ID" value="EFE75616.2"/>
    <property type="molecule type" value="Genomic_DNA"/>
</dbReference>
<protein>
    <submittedName>
        <fullName evidence="8">FAD binding domain-containing protein</fullName>
    </submittedName>
</protein>
<reference evidence="9" key="2">
    <citation type="submission" date="2008-12" db="EMBL/GenBank/DDBJ databases">
        <title>Annotation of Streptomyces roseosporus strain NRRL 15998.</title>
        <authorList>
            <consortium name="The Broad Institute Genome Sequencing Platform"/>
            <consortium name="Broad Institute Microbial Sequencing Center"/>
            <person name="Fischbach M."/>
            <person name="Ward D."/>
            <person name="Young S."/>
            <person name="Kodira C.D."/>
            <person name="Zeng Q."/>
            <person name="Koehrsen M."/>
            <person name="Godfrey P."/>
            <person name="Alvarado L."/>
            <person name="Berlin A.M."/>
            <person name="Borenstein D."/>
            <person name="Chen Z."/>
            <person name="Engels R."/>
            <person name="Freedman E."/>
            <person name="Gellesch M."/>
            <person name="Goldberg J."/>
            <person name="Griggs A."/>
            <person name="Gujja S."/>
            <person name="Heiman D.I."/>
            <person name="Hepburn T.A."/>
            <person name="Howarth C."/>
            <person name="Jen D."/>
            <person name="Larson L."/>
            <person name="Lewis B."/>
            <person name="Mehta T."/>
            <person name="Park D."/>
            <person name="Pearson M."/>
            <person name="Roberts A."/>
            <person name="Saif S."/>
            <person name="Shea T.D."/>
            <person name="Shenoy N."/>
            <person name="Sisk P."/>
            <person name="Stolte C."/>
            <person name="Sykes S.N."/>
            <person name="Walk T."/>
            <person name="White J."/>
            <person name="Yandava C."/>
            <person name="Straight P."/>
            <person name="Clardy J."/>
            <person name="Hung D."/>
            <person name="Kolter R."/>
            <person name="Mekalanos J."/>
            <person name="Walker S."/>
            <person name="Walsh C.T."/>
            <person name="Wieland B.L.C."/>
            <person name="Ilzarbe M."/>
            <person name="Galagan J."/>
            <person name="Nusbaum C."/>
            <person name="Birren B."/>
        </authorList>
    </citation>
    <scope>NUCLEOTIDE SEQUENCE [LARGE SCALE GENOMIC DNA]</scope>
    <source>
        <strain evidence="9">NRRL 15998</strain>
    </source>
</reference>
<dbReference type="InterPro" id="IPR016169">
    <property type="entry name" value="FAD-bd_PCMH_sub2"/>
</dbReference>
<keyword evidence="3" id="KW-0285">Flavoprotein</keyword>
<dbReference type="GO" id="GO:0071949">
    <property type="term" value="F:FAD binding"/>
    <property type="evidence" value="ECO:0007669"/>
    <property type="project" value="InterPro"/>
</dbReference>
<dbReference type="InterPro" id="IPR016166">
    <property type="entry name" value="FAD-bd_PCMH"/>
</dbReference>
<evidence type="ECO:0000256" key="6">
    <source>
        <dbReference type="SAM" id="MobiDB-lite"/>
    </source>
</evidence>
<reference evidence="9" key="1">
    <citation type="submission" date="2008-10" db="EMBL/GenBank/DDBJ databases">
        <authorList>
            <person name="Molnar K."/>
        </authorList>
    </citation>
    <scope>NUCLEOTIDE SEQUENCE [LARGE SCALE GENOMIC DNA]</scope>
    <source>
        <strain evidence="9">NRRL 15998</strain>
    </source>
</reference>
<dbReference type="SUPFAM" id="SSF56176">
    <property type="entry name" value="FAD-binding/transporter-associated domain-like"/>
    <property type="match status" value="1"/>
</dbReference>
<dbReference type="InterPro" id="IPR006094">
    <property type="entry name" value="Oxid_FAD_bind_N"/>
</dbReference>
<accession>D6APC0</accession>
<feature type="region of interest" description="Disordered" evidence="6">
    <location>
        <begin position="1"/>
        <end position="21"/>
    </location>
</feature>
<dbReference type="InterPro" id="IPR016167">
    <property type="entry name" value="FAD-bd_PCMH_sub1"/>
</dbReference>
<comment type="cofactor">
    <cofactor evidence="1">
        <name>FAD</name>
        <dbReference type="ChEBI" id="CHEBI:57692"/>
    </cofactor>
</comment>
<dbReference type="PANTHER" id="PTHR42973">
    <property type="entry name" value="BINDING OXIDOREDUCTASE, PUTATIVE (AFU_ORTHOLOGUE AFUA_1G17690)-RELATED"/>
    <property type="match status" value="1"/>
</dbReference>
<evidence type="ECO:0000256" key="5">
    <source>
        <dbReference type="ARBA" id="ARBA00023002"/>
    </source>
</evidence>
<keyword evidence="5" id="KW-0560">Oxidoreductase</keyword>
<proteinExistence type="inferred from homology"/>
<dbReference type="Gene3D" id="3.40.462.20">
    <property type="match status" value="1"/>
</dbReference>
<evidence type="ECO:0000256" key="3">
    <source>
        <dbReference type="ARBA" id="ARBA00022630"/>
    </source>
</evidence>
<comment type="similarity">
    <text evidence="2">Belongs to the oxygen-dependent FAD-linked oxidoreductase family.</text>
</comment>
<evidence type="ECO:0000256" key="4">
    <source>
        <dbReference type="ARBA" id="ARBA00022827"/>
    </source>
</evidence>
<feature type="domain" description="FAD-binding PCMH-type" evidence="7">
    <location>
        <begin position="53"/>
        <end position="225"/>
    </location>
</feature>
<dbReference type="InterPro" id="IPR050416">
    <property type="entry name" value="FAD-linked_Oxidoreductase"/>
</dbReference>
<dbReference type="PROSITE" id="PS51387">
    <property type="entry name" value="FAD_PCMH"/>
    <property type="match status" value="1"/>
</dbReference>
<name>D6APC0_STRFL</name>
<organism evidence="8 9">
    <name type="scientific">Streptomyces filamentosus NRRL 15998</name>
    <dbReference type="NCBI Taxonomy" id="457431"/>
    <lineage>
        <taxon>Bacteria</taxon>
        <taxon>Bacillati</taxon>
        <taxon>Actinomycetota</taxon>
        <taxon>Actinomycetes</taxon>
        <taxon>Kitasatosporales</taxon>
        <taxon>Streptomycetaceae</taxon>
        <taxon>Streptomyces</taxon>
    </lineage>
</organism>
<dbReference type="Gene3D" id="3.30.43.10">
    <property type="entry name" value="Uridine Diphospho-n-acetylenolpyruvylglucosamine Reductase, domain 2"/>
    <property type="match status" value="1"/>
</dbReference>
<gene>
    <name evidence="8" type="ORF">SSGG_02983</name>
</gene>
<dbReference type="InterPro" id="IPR036318">
    <property type="entry name" value="FAD-bd_PCMH-like_sf"/>
</dbReference>
<dbReference type="Gene3D" id="3.30.465.10">
    <property type="match status" value="1"/>
</dbReference>
<dbReference type="InterPro" id="IPR006093">
    <property type="entry name" value="Oxy_OxRdtase_FAD_BS"/>
</dbReference>
<evidence type="ECO:0000313" key="9">
    <source>
        <dbReference type="Proteomes" id="UP000003986"/>
    </source>
</evidence>
<evidence type="ECO:0000256" key="1">
    <source>
        <dbReference type="ARBA" id="ARBA00001974"/>
    </source>
</evidence>